<gene>
    <name evidence="1" type="ORF">APZ42_021771</name>
</gene>
<evidence type="ECO:0000313" key="2">
    <source>
        <dbReference type="Proteomes" id="UP000076858"/>
    </source>
</evidence>
<dbReference type="EMBL" id="LRGB01001260">
    <property type="protein sequence ID" value="KZS13160.1"/>
    <property type="molecule type" value="Genomic_DNA"/>
</dbReference>
<comment type="caution">
    <text evidence="1">The sequence shown here is derived from an EMBL/GenBank/DDBJ whole genome shotgun (WGS) entry which is preliminary data.</text>
</comment>
<proteinExistence type="predicted"/>
<dbReference type="AlphaFoldDB" id="A0A0N8CI31"/>
<dbReference type="Proteomes" id="UP000076858">
    <property type="component" value="Unassembled WGS sequence"/>
</dbReference>
<organism evidence="1 2">
    <name type="scientific">Daphnia magna</name>
    <dbReference type="NCBI Taxonomy" id="35525"/>
    <lineage>
        <taxon>Eukaryota</taxon>
        <taxon>Metazoa</taxon>
        <taxon>Ecdysozoa</taxon>
        <taxon>Arthropoda</taxon>
        <taxon>Crustacea</taxon>
        <taxon>Branchiopoda</taxon>
        <taxon>Diplostraca</taxon>
        <taxon>Cladocera</taxon>
        <taxon>Anomopoda</taxon>
        <taxon>Daphniidae</taxon>
        <taxon>Daphnia</taxon>
    </lineage>
</organism>
<accession>A0A0N8CI31</accession>
<evidence type="ECO:0000313" key="1">
    <source>
        <dbReference type="EMBL" id="KZS13160.1"/>
    </source>
</evidence>
<sequence>MPKGDIDNMTLLEDKSALILNSFPVCKRDCSVMLLFYSMMLYFPLSPKALISQFHKKEKKKE</sequence>
<protein>
    <submittedName>
        <fullName evidence="1">Uncharacterized protein</fullName>
    </submittedName>
</protein>
<reference evidence="1 2" key="1">
    <citation type="submission" date="2016-03" db="EMBL/GenBank/DDBJ databases">
        <title>EvidentialGene: Evidence-directed Construction of Genes on Genomes.</title>
        <authorList>
            <person name="Gilbert D.G."/>
            <person name="Choi J.-H."/>
            <person name="Mockaitis K."/>
            <person name="Colbourne J."/>
            <person name="Pfrender M."/>
        </authorList>
    </citation>
    <scope>NUCLEOTIDE SEQUENCE [LARGE SCALE GENOMIC DNA]</scope>
    <source>
        <strain evidence="1 2">Xinb3</strain>
        <tissue evidence="1">Complete organism</tissue>
    </source>
</reference>
<name>A0A0N8CI31_9CRUS</name>
<keyword evidence="2" id="KW-1185">Reference proteome</keyword>